<name>A0ABU3C592_9FLAO</name>
<evidence type="ECO:0008006" key="3">
    <source>
        <dbReference type="Google" id="ProtNLM"/>
    </source>
</evidence>
<protein>
    <recommendedName>
        <fullName evidence="3">Lipocalin-like domain-containing protein</fullName>
    </recommendedName>
</protein>
<keyword evidence="2" id="KW-1185">Reference proteome</keyword>
<organism evidence="1 2">
    <name type="scientific">Autumnicola tepida</name>
    <dbReference type="NCBI Taxonomy" id="3075595"/>
    <lineage>
        <taxon>Bacteria</taxon>
        <taxon>Pseudomonadati</taxon>
        <taxon>Bacteroidota</taxon>
        <taxon>Flavobacteriia</taxon>
        <taxon>Flavobacteriales</taxon>
        <taxon>Flavobacteriaceae</taxon>
        <taxon>Autumnicola</taxon>
    </lineage>
</organism>
<proteinExistence type="predicted"/>
<dbReference type="EMBL" id="JAVRHQ010000001">
    <property type="protein sequence ID" value="MDT0641513.1"/>
    <property type="molecule type" value="Genomic_DNA"/>
</dbReference>
<dbReference type="Proteomes" id="UP001262889">
    <property type="component" value="Unassembled WGS sequence"/>
</dbReference>
<sequence length="162" mass="18849">MKSSCLCVVAVIFSLFLNSCSKEDEVGDPEVLMPGVWKPIEKQYLDDAGKIIRSVTDDESECLRRSKWEFAYDLFQLEVYEETEEGHCYRNIHKQGGQWHKGEDSYYLFYSGGLMFVEAFEILHLRKNKMTLKLMGGISRNDYPVIISFEKISDEAEVFINY</sequence>
<comment type="caution">
    <text evidence="1">The sequence shown here is derived from an EMBL/GenBank/DDBJ whole genome shotgun (WGS) entry which is preliminary data.</text>
</comment>
<evidence type="ECO:0000313" key="1">
    <source>
        <dbReference type="EMBL" id="MDT0641513.1"/>
    </source>
</evidence>
<dbReference type="RefSeq" id="WP_311533227.1">
    <property type="nucleotide sequence ID" value="NZ_JAVRHQ010000001.1"/>
</dbReference>
<reference evidence="1 2" key="1">
    <citation type="submission" date="2023-09" db="EMBL/GenBank/DDBJ databases">
        <authorList>
            <person name="Rey-Velasco X."/>
        </authorList>
    </citation>
    <scope>NUCLEOTIDE SEQUENCE [LARGE SCALE GENOMIC DNA]</scope>
    <source>
        <strain evidence="1 2">F363</strain>
    </source>
</reference>
<evidence type="ECO:0000313" key="2">
    <source>
        <dbReference type="Proteomes" id="UP001262889"/>
    </source>
</evidence>
<accession>A0ABU3C592</accession>
<gene>
    <name evidence="1" type="ORF">RM553_01590</name>
</gene>